<keyword evidence="5 8" id="KW-0812">Transmembrane</keyword>
<feature type="transmembrane region" description="Helical" evidence="8">
    <location>
        <begin position="189"/>
        <end position="207"/>
    </location>
</feature>
<dbReference type="PANTHER" id="PTHR34975">
    <property type="entry name" value="SPORE GERMINATION PROTEIN A2"/>
    <property type="match status" value="1"/>
</dbReference>
<sequence length="374" mass="42471">MEEKIKIRISPFQLTVLIILFTTGTTILVTPAGMTAETKQDAWLSSIIGMFLCLGYAYFLYKCGIAMGSKTYIQYLEKVYGRIVGKIIGMLYVFFAFIGTSTLLSYFGFFTTTQILTDTPIEILNILLVLLIIFAVRAGLEVIARTGELLITWFFFLLFALVIFLLPELKLEKLTPVFEASFSDHTKAIFNFVSFAGFPLILFLMFYPKSLNQPRQAKWNILIGSFIGTFTVTVITLLCILVLGASITAKQLYPSYVLAKSVSLFEIIERIESIMASVWVISIFFKSTIYFYTCVLGLAQILKVKWYRPLVFPLGVLACIFSTIVYPNIVYMQKWDSTYWPPYALIMGLIIPLITLIIDKVQNHFRSNNQSKGM</sequence>
<organism evidence="9 10">
    <name type="scientific">Perspicuibacillus lycopersici</name>
    <dbReference type="NCBI Taxonomy" id="1325689"/>
    <lineage>
        <taxon>Bacteria</taxon>
        <taxon>Bacillati</taxon>
        <taxon>Bacillota</taxon>
        <taxon>Bacilli</taxon>
        <taxon>Bacillales</taxon>
        <taxon>Bacillaceae</taxon>
        <taxon>Perspicuibacillus</taxon>
    </lineage>
</organism>
<feature type="transmembrane region" description="Helical" evidence="8">
    <location>
        <begin position="121"/>
        <end position="140"/>
    </location>
</feature>
<dbReference type="AlphaFoldDB" id="A0AAE3IU09"/>
<proteinExistence type="inferred from homology"/>
<keyword evidence="10" id="KW-1185">Reference proteome</keyword>
<gene>
    <name evidence="9" type="ORF">OEV98_12680</name>
</gene>
<feature type="transmembrane region" description="Helical" evidence="8">
    <location>
        <begin position="310"/>
        <end position="327"/>
    </location>
</feature>
<dbReference type="EMBL" id="JAOUSF010000004">
    <property type="protein sequence ID" value="MCU9614392.1"/>
    <property type="molecule type" value="Genomic_DNA"/>
</dbReference>
<keyword evidence="6 8" id="KW-1133">Transmembrane helix</keyword>
<evidence type="ECO:0000256" key="5">
    <source>
        <dbReference type="ARBA" id="ARBA00022692"/>
    </source>
</evidence>
<evidence type="ECO:0000256" key="7">
    <source>
        <dbReference type="ARBA" id="ARBA00023136"/>
    </source>
</evidence>
<keyword evidence="7 8" id="KW-0472">Membrane</keyword>
<dbReference type="Pfam" id="PF03845">
    <property type="entry name" value="Spore_permease"/>
    <property type="match status" value="1"/>
</dbReference>
<evidence type="ECO:0000256" key="8">
    <source>
        <dbReference type="SAM" id="Phobius"/>
    </source>
</evidence>
<dbReference type="GO" id="GO:0016020">
    <property type="term" value="C:membrane"/>
    <property type="evidence" value="ECO:0007669"/>
    <property type="project" value="UniProtKB-SubCell"/>
</dbReference>
<comment type="caution">
    <text evidence="9">The sequence shown here is derived from an EMBL/GenBank/DDBJ whole genome shotgun (WGS) entry which is preliminary data.</text>
</comment>
<comment type="similarity">
    <text evidence="2">Belongs to the amino acid-polyamine-organocation (APC) superfamily. Spore germination protein (SGP) (TC 2.A.3.9) family.</text>
</comment>
<dbReference type="InterPro" id="IPR004761">
    <property type="entry name" value="Spore_GerAB"/>
</dbReference>
<protein>
    <submittedName>
        <fullName evidence="9">Endospore germination permease</fullName>
    </submittedName>
</protein>
<dbReference type="Proteomes" id="UP001209318">
    <property type="component" value="Unassembled WGS sequence"/>
</dbReference>
<evidence type="ECO:0000256" key="4">
    <source>
        <dbReference type="ARBA" id="ARBA00022544"/>
    </source>
</evidence>
<dbReference type="NCBIfam" id="TIGR00912">
    <property type="entry name" value="2A0309"/>
    <property type="match status" value="1"/>
</dbReference>
<evidence type="ECO:0000256" key="6">
    <source>
        <dbReference type="ARBA" id="ARBA00022989"/>
    </source>
</evidence>
<keyword evidence="3" id="KW-0813">Transport</keyword>
<keyword evidence="4" id="KW-0309">Germination</keyword>
<name>A0AAE3IU09_9BACI</name>
<feature type="transmembrane region" description="Helical" evidence="8">
    <location>
        <begin position="274"/>
        <end position="298"/>
    </location>
</feature>
<evidence type="ECO:0000256" key="1">
    <source>
        <dbReference type="ARBA" id="ARBA00004141"/>
    </source>
</evidence>
<evidence type="ECO:0000256" key="3">
    <source>
        <dbReference type="ARBA" id="ARBA00022448"/>
    </source>
</evidence>
<reference evidence="9" key="1">
    <citation type="submission" date="2022-10" db="EMBL/GenBank/DDBJ databases">
        <title>Description of Fervidibacillus gen. nov. in the family Fervidibacillaceae fam. nov. with two species, Fervidibacillus albus sp. nov., and Fervidibacillus halotolerans sp. nov., isolated from tidal flat sediments.</title>
        <authorList>
            <person name="Kwon K.K."/>
            <person name="Yang S.-H."/>
        </authorList>
    </citation>
    <scope>NUCLEOTIDE SEQUENCE</scope>
    <source>
        <strain evidence="9">JCM 19140</strain>
    </source>
</reference>
<dbReference type="GO" id="GO:0009847">
    <property type="term" value="P:spore germination"/>
    <property type="evidence" value="ECO:0007669"/>
    <property type="project" value="InterPro"/>
</dbReference>
<dbReference type="RefSeq" id="WP_263073671.1">
    <property type="nucleotide sequence ID" value="NZ_JAOUSF010000004.1"/>
</dbReference>
<evidence type="ECO:0000313" key="10">
    <source>
        <dbReference type="Proteomes" id="UP001209318"/>
    </source>
</evidence>
<evidence type="ECO:0000256" key="2">
    <source>
        <dbReference type="ARBA" id="ARBA00007998"/>
    </source>
</evidence>
<feature type="transmembrane region" description="Helical" evidence="8">
    <location>
        <begin position="339"/>
        <end position="358"/>
    </location>
</feature>
<feature type="transmembrane region" description="Helical" evidence="8">
    <location>
        <begin position="87"/>
        <end position="109"/>
    </location>
</feature>
<feature type="transmembrane region" description="Helical" evidence="8">
    <location>
        <begin position="12"/>
        <end position="30"/>
    </location>
</feature>
<comment type="subcellular location">
    <subcellularLocation>
        <location evidence="1">Membrane</location>
        <topology evidence="1">Multi-pass membrane protein</topology>
    </subcellularLocation>
</comment>
<dbReference type="PANTHER" id="PTHR34975:SF2">
    <property type="entry name" value="SPORE GERMINATION PROTEIN A2"/>
    <property type="match status" value="1"/>
</dbReference>
<accession>A0AAE3IU09</accession>
<feature type="transmembrane region" description="Helical" evidence="8">
    <location>
        <begin position="149"/>
        <end position="169"/>
    </location>
</feature>
<feature type="transmembrane region" description="Helical" evidence="8">
    <location>
        <begin position="42"/>
        <end position="61"/>
    </location>
</feature>
<evidence type="ECO:0000313" key="9">
    <source>
        <dbReference type="EMBL" id="MCU9614392.1"/>
    </source>
</evidence>
<feature type="transmembrane region" description="Helical" evidence="8">
    <location>
        <begin position="219"/>
        <end position="247"/>
    </location>
</feature>
<dbReference type="Gene3D" id="1.20.1740.10">
    <property type="entry name" value="Amino acid/polyamine transporter I"/>
    <property type="match status" value="1"/>
</dbReference>